<evidence type="ECO:0000256" key="1">
    <source>
        <dbReference type="ARBA" id="ARBA00005883"/>
    </source>
</evidence>
<evidence type="ECO:0000256" key="2">
    <source>
        <dbReference type="ARBA" id="ARBA00022942"/>
    </source>
</evidence>
<dbReference type="AlphaFoldDB" id="A0A0C3FWW5"/>
<evidence type="ECO:0000313" key="7">
    <source>
        <dbReference type="Proteomes" id="UP000054166"/>
    </source>
</evidence>
<gene>
    <name evidence="6" type="ORF">PILCRDRAFT_769717</name>
</gene>
<dbReference type="GO" id="GO:0061136">
    <property type="term" value="P:regulation of proteasomal protein catabolic process"/>
    <property type="evidence" value="ECO:0007669"/>
    <property type="project" value="TreeGrafter"/>
</dbReference>
<dbReference type="OrthoDB" id="6591885at2759"/>
<dbReference type="GO" id="GO:2000045">
    <property type="term" value="P:regulation of G1/S transition of mitotic cell cycle"/>
    <property type="evidence" value="ECO:0007669"/>
    <property type="project" value="TreeGrafter"/>
</dbReference>
<feature type="region of interest" description="Disordered" evidence="3">
    <location>
        <begin position="78"/>
        <end position="114"/>
    </location>
</feature>
<sequence length="264" mass="29785">MPTSVDADVARKLNVKEPFWEADRDEFKQTVTAVAEDIVFRVFPTKVLELTTLVESTSNSDSPFHLSHALSSTDATVYPPPTSVIVSDEPDAKKRKRNGNGSTASSAPVPNDLQHARYPNLMLANKHTSQVHEEVKKECSQLGEYCDKVKLWVNLTMPNGDNFGVSIQEEALSELHRSQESAYNLRDSARTDHLTRAKICTKLIKYPHVEDYVHALKEHDEKQLYLARQHLIDLRNIYAVITDILHKNINKIRAPKANNGVGLY</sequence>
<keyword evidence="7" id="KW-1185">Reference proteome</keyword>
<dbReference type="InterPro" id="IPR009077">
    <property type="entry name" value="Proteasome_activ_PA28"/>
</dbReference>
<evidence type="ECO:0000313" key="6">
    <source>
        <dbReference type="EMBL" id="KIM88605.1"/>
    </source>
</evidence>
<dbReference type="InParanoid" id="A0A0C3FWW5"/>
<dbReference type="GO" id="GO:0061133">
    <property type="term" value="F:endopeptidase activator activity"/>
    <property type="evidence" value="ECO:0007669"/>
    <property type="project" value="TreeGrafter"/>
</dbReference>
<feature type="domain" description="Proteasome activator PA28 C-terminal" evidence="5">
    <location>
        <begin position="123"/>
        <end position="260"/>
    </location>
</feature>
<feature type="domain" description="Proteasome activator PA28 N-terminal" evidence="4">
    <location>
        <begin position="25"/>
        <end position="57"/>
    </location>
</feature>
<dbReference type="EMBL" id="KN832976">
    <property type="protein sequence ID" value="KIM88605.1"/>
    <property type="molecule type" value="Genomic_DNA"/>
</dbReference>
<dbReference type="InterPro" id="IPR036252">
    <property type="entry name" value="Proteasome_activ_sf"/>
</dbReference>
<dbReference type="InterPro" id="IPR003185">
    <property type="entry name" value="Proteasome_activ_PA28_N"/>
</dbReference>
<dbReference type="Gene3D" id="1.20.120.180">
    <property type="entry name" value="Proteasome activator pa28, C-terminal domain"/>
    <property type="match status" value="1"/>
</dbReference>
<name>A0A0C3FWW5_PILCF</name>
<proteinExistence type="inferred from homology"/>
<dbReference type="InterPro" id="IPR003186">
    <property type="entry name" value="PA28_C"/>
</dbReference>
<dbReference type="PANTHER" id="PTHR10660:SF2">
    <property type="entry name" value="LD45860P"/>
    <property type="match status" value="1"/>
</dbReference>
<comment type="similarity">
    <text evidence="1">Belongs to the PA28 family.</text>
</comment>
<keyword evidence="2" id="KW-0647">Proteasome</keyword>
<evidence type="ECO:0000259" key="4">
    <source>
        <dbReference type="Pfam" id="PF02251"/>
    </source>
</evidence>
<dbReference type="FunFam" id="1.20.120.180:FF:000002">
    <property type="entry name" value="Proteasome activator complex subunit 1"/>
    <property type="match status" value="1"/>
</dbReference>
<dbReference type="HOGENOM" id="CLU_062515_1_0_1"/>
<dbReference type="SUPFAM" id="SSF47216">
    <property type="entry name" value="Proteasome activator"/>
    <property type="match status" value="1"/>
</dbReference>
<dbReference type="PANTHER" id="PTHR10660">
    <property type="entry name" value="PROTEASOME REGULATOR PA28"/>
    <property type="match status" value="1"/>
</dbReference>
<dbReference type="Pfam" id="PF02252">
    <property type="entry name" value="PA28_C"/>
    <property type="match status" value="1"/>
</dbReference>
<dbReference type="Proteomes" id="UP000054166">
    <property type="component" value="Unassembled WGS sequence"/>
</dbReference>
<feature type="compositionally biased region" description="Polar residues" evidence="3">
    <location>
        <begin position="99"/>
        <end position="108"/>
    </location>
</feature>
<evidence type="ECO:0000259" key="5">
    <source>
        <dbReference type="Pfam" id="PF02252"/>
    </source>
</evidence>
<dbReference type="GO" id="GO:0008537">
    <property type="term" value="C:proteasome activator complex"/>
    <property type="evidence" value="ECO:0007669"/>
    <property type="project" value="InterPro"/>
</dbReference>
<accession>A0A0C3FWW5</accession>
<protein>
    <recommendedName>
        <fullName evidence="8">Proteasome activator PA28 C-terminal domain-containing protein</fullName>
    </recommendedName>
</protein>
<reference evidence="7" key="2">
    <citation type="submission" date="2015-01" db="EMBL/GenBank/DDBJ databases">
        <title>Evolutionary Origins and Diversification of the Mycorrhizal Mutualists.</title>
        <authorList>
            <consortium name="DOE Joint Genome Institute"/>
            <consortium name="Mycorrhizal Genomics Consortium"/>
            <person name="Kohler A."/>
            <person name="Kuo A."/>
            <person name="Nagy L.G."/>
            <person name="Floudas D."/>
            <person name="Copeland A."/>
            <person name="Barry K.W."/>
            <person name="Cichocki N."/>
            <person name="Veneault-Fourrey C."/>
            <person name="LaButti K."/>
            <person name="Lindquist E.A."/>
            <person name="Lipzen A."/>
            <person name="Lundell T."/>
            <person name="Morin E."/>
            <person name="Murat C."/>
            <person name="Riley R."/>
            <person name="Ohm R."/>
            <person name="Sun H."/>
            <person name="Tunlid A."/>
            <person name="Henrissat B."/>
            <person name="Grigoriev I.V."/>
            <person name="Hibbett D.S."/>
            <person name="Martin F."/>
        </authorList>
    </citation>
    <scope>NUCLEOTIDE SEQUENCE [LARGE SCALE GENOMIC DNA]</scope>
    <source>
        <strain evidence="7">F 1598</strain>
    </source>
</reference>
<evidence type="ECO:0000256" key="3">
    <source>
        <dbReference type="SAM" id="MobiDB-lite"/>
    </source>
</evidence>
<dbReference type="GO" id="GO:0005737">
    <property type="term" value="C:cytoplasm"/>
    <property type="evidence" value="ECO:0007669"/>
    <property type="project" value="TreeGrafter"/>
</dbReference>
<dbReference type="Pfam" id="PF02251">
    <property type="entry name" value="PA28_N"/>
    <property type="match status" value="1"/>
</dbReference>
<dbReference type="InterPro" id="IPR036997">
    <property type="entry name" value="PA28_C_sf"/>
</dbReference>
<organism evidence="6 7">
    <name type="scientific">Piloderma croceum (strain F 1598)</name>
    <dbReference type="NCBI Taxonomy" id="765440"/>
    <lineage>
        <taxon>Eukaryota</taxon>
        <taxon>Fungi</taxon>
        <taxon>Dikarya</taxon>
        <taxon>Basidiomycota</taxon>
        <taxon>Agaricomycotina</taxon>
        <taxon>Agaricomycetes</taxon>
        <taxon>Agaricomycetidae</taxon>
        <taxon>Atheliales</taxon>
        <taxon>Atheliaceae</taxon>
        <taxon>Piloderma</taxon>
    </lineage>
</organism>
<dbReference type="GO" id="GO:0005654">
    <property type="term" value="C:nucleoplasm"/>
    <property type="evidence" value="ECO:0007669"/>
    <property type="project" value="TreeGrafter"/>
</dbReference>
<dbReference type="STRING" id="765440.A0A0C3FWW5"/>
<reference evidence="6 7" key="1">
    <citation type="submission" date="2014-04" db="EMBL/GenBank/DDBJ databases">
        <authorList>
            <consortium name="DOE Joint Genome Institute"/>
            <person name="Kuo A."/>
            <person name="Tarkka M."/>
            <person name="Buscot F."/>
            <person name="Kohler A."/>
            <person name="Nagy L.G."/>
            <person name="Floudas D."/>
            <person name="Copeland A."/>
            <person name="Barry K.W."/>
            <person name="Cichocki N."/>
            <person name="Veneault-Fourrey C."/>
            <person name="LaButti K."/>
            <person name="Lindquist E.A."/>
            <person name="Lipzen A."/>
            <person name="Lundell T."/>
            <person name="Morin E."/>
            <person name="Murat C."/>
            <person name="Sun H."/>
            <person name="Tunlid A."/>
            <person name="Henrissat B."/>
            <person name="Grigoriev I.V."/>
            <person name="Hibbett D.S."/>
            <person name="Martin F."/>
            <person name="Nordberg H.P."/>
            <person name="Cantor M.N."/>
            <person name="Hua S.X."/>
        </authorList>
    </citation>
    <scope>NUCLEOTIDE SEQUENCE [LARGE SCALE GENOMIC DNA]</scope>
    <source>
        <strain evidence="6 7">F 1598</strain>
    </source>
</reference>
<evidence type="ECO:0008006" key="8">
    <source>
        <dbReference type="Google" id="ProtNLM"/>
    </source>
</evidence>